<dbReference type="AlphaFoldDB" id="A0A9N9B0U8"/>
<keyword evidence="2" id="KW-1185">Reference proteome</keyword>
<accession>A0A9N9B0U8</accession>
<evidence type="ECO:0000313" key="2">
    <source>
        <dbReference type="Proteomes" id="UP000789570"/>
    </source>
</evidence>
<gene>
    <name evidence="1" type="ORF">FCALED_LOCUS6046</name>
</gene>
<feature type="non-terminal residue" evidence="1">
    <location>
        <position position="201"/>
    </location>
</feature>
<reference evidence="1" key="1">
    <citation type="submission" date="2021-06" db="EMBL/GenBank/DDBJ databases">
        <authorList>
            <person name="Kallberg Y."/>
            <person name="Tangrot J."/>
            <person name="Rosling A."/>
        </authorList>
    </citation>
    <scope>NUCLEOTIDE SEQUENCE</scope>
    <source>
        <strain evidence="1">UK204</strain>
    </source>
</reference>
<evidence type="ECO:0000313" key="1">
    <source>
        <dbReference type="EMBL" id="CAG8549493.1"/>
    </source>
</evidence>
<dbReference type="EMBL" id="CAJVPQ010001383">
    <property type="protein sequence ID" value="CAG8549493.1"/>
    <property type="molecule type" value="Genomic_DNA"/>
</dbReference>
<proteinExistence type="predicted"/>
<comment type="caution">
    <text evidence="1">The sequence shown here is derived from an EMBL/GenBank/DDBJ whole genome shotgun (WGS) entry which is preliminary data.</text>
</comment>
<name>A0A9N9B0U8_9GLOM</name>
<protein>
    <submittedName>
        <fullName evidence="1">3365_t:CDS:1</fullName>
    </submittedName>
</protein>
<sequence>VDEYDTLDNNCMFKHEFHILNDAECNDVDIIEQFFNTNFFAVIKRECCGLIDKLYVIRVVSAFHIELSLLLILDDISERSQFYRICGFTEEVVQLIAKCYFDNNMQIVNDAMDQIRQLPMMLLRTVNKAIMQVTFEIFLPISFHVAELHLIIDGMKKSDDRRFGFVDLFVFESGNGLLISNIVLKLKYITITGLLNGTQRF</sequence>
<dbReference type="OrthoDB" id="3068380at2759"/>
<dbReference type="Proteomes" id="UP000789570">
    <property type="component" value="Unassembled WGS sequence"/>
</dbReference>
<organism evidence="1 2">
    <name type="scientific">Funneliformis caledonium</name>
    <dbReference type="NCBI Taxonomy" id="1117310"/>
    <lineage>
        <taxon>Eukaryota</taxon>
        <taxon>Fungi</taxon>
        <taxon>Fungi incertae sedis</taxon>
        <taxon>Mucoromycota</taxon>
        <taxon>Glomeromycotina</taxon>
        <taxon>Glomeromycetes</taxon>
        <taxon>Glomerales</taxon>
        <taxon>Glomeraceae</taxon>
        <taxon>Funneliformis</taxon>
    </lineage>
</organism>